<dbReference type="GO" id="GO:0005640">
    <property type="term" value="C:nuclear outer membrane"/>
    <property type="evidence" value="ECO:0007669"/>
    <property type="project" value="UniProtKB-SubCell"/>
</dbReference>
<dbReference type="SUPFAM" id="SSF53474">
    <property type="entry name" value="alpha/beta-Hydrolases"/>
    <property type="match status" value="1"/>
</dbReference>
<protein>
    <submittedName>
        <fullName evidence="9">Transmembrane protein 53</fullName>
    </submittedName>
</protein>
<evidence type="ECO:0000256" key="5">
    <source>
        <dbReference type="ARBA" id="ARBA00023242"/>
    </source>
</evidence>
<evidence type="ECO:0000256" key="2">
    <source>
        <dbReference type="ARBA" id="ARBA00022692"/>
    </source>
</evidence>
<keyword evidence="5" id="KW-0539">Nucleus</keyword>
<comment type="subcellular location">
    <subcellularLocation>
        <location evidence="6">Nucleus outer membrane</location>
        <topology evidence="6">Single-pass membrane protein</topology>
    </subcellularLocation>
</comment>
<dbReference type="WBParaSite" id="EVEC_0000303201-mRNA-1">
    <property type="protein sequence ID" value="EVEC_0000303201-mRNA-1"/>
    <property type="gene ID" value="EVEC_0000303201"/>
</dbReference>
<dbReference type="Proteomes" id="UP000274131">
    <property type="component" value="Unassembled WGS sequence"/>
</dbReference>
<dbReference type="PANTHER" id="PTHR12265">
    <property type="entry name" value="TRANSMEMBRANE PROTEIN 53"/>
    <property type="match status" value="1"/>
</dbReference>
<dbReference type="Pfam" id="PF05705">
    <property type="entry name" value="DUF829"/>
    <property type="match status" value="1"/>
</dbReference>
<reference evidence="9" key="1">
    <citation type="submission" date="2017-02" db="UniProtKB">
        <authorList>
            <consortium name="WormBaseParasite"/>
        </authorList>
    </citation>
    <scope>IDENTIFICATION</scope>
</reference>
<comment type="similarity">
    <text evidence="1">Belongs to the TMEM53 family.</text>
</comment>
<evidence type="ECO:0000256" key="3">
    <source>
        <dbReference type="ARBA" id="ARBA00022989"/>
    </source>
</evidence>
<reference evidence="7 8" key="2">
    <citation type="submission" date="2018-10" db="EMBL/GenBank/DDBJ databases">
        <authorList>
            <consortium name="Pathogen Informatics"/>
        </authorList>
    </citation>
    <scope>NUCLEOTIDE SEQUENCE [LARGE SCALE GENOMIC DNA]</scope>
</reference>
<dbReference type="InterPro" id="IPR008547">
    <property type="entry name" value="DUF829_TMEM53"/>
</dbReference>
<keyword evidence="3" id="KW-1133">Transmembrane helix</keyword>
<keyword evidence="4" id="KW-0472">Membrane</keyword>
<dbReference type="EMBL" id="UXUI01007442">
    <property type="protein sequence ID" value="VDD87597.1"/>
    <property type="molecule type" value="Genomic_DNA"/>
</dbReference>
<evidence type="ECO:0000313" key="9">
    <source>
        <dbReference type="WBParaSite" id="EVEC_0000303201-mRNA-1"/>
    </source>
</evidence>
<dbReference type="AlphaFoldDB" id="A0A0N4UZH8"/>
<evidence type="ECO:0000313" key="7">
    <source>
        <dbReference type="EMBL" id="VDD87597.1"/>
    </source>
</evidence>
<name>A0A0N4UZH8_ENTVE</name>
<sequence length="332" mass="38270">MEVKGKFNCTFRFVALNKNQLALCRLGGILLSSLGQNKFDLVSLSFKRILKLMFWPKLVRKCVTTKGTYLFSPHDPNTIVVLIGWAGARDNNIAKYSRLYETRGLTTLRYTIDIPFSALRGTRLSPFYTEPLMLEIDRIGKSGACEIILHLFSLNSLFVLKALMLSRPDLSQKMKGVVFDSCPATPKMSSFFFVLTMLLSQRFPLLPWYILGAMKYCFLGAAVCLELKEKLLNAVLQKRKDMDIYDWMRNRTDLPKHQLYIYSKADHLCSYRTIKEFCEDQVKRRQVTATQLTFEDSAHVRHLLEHPVAYESAINKFLDKLVFGKLQKFISS</sequence>
<keyword evidence="8" id="KW-1185">Reference proteome</keyword>
<dbReference type="OrthoDB" id="77878at2759"/>
<evidence type="ECO:0000256" key="6">
    <source>
        <dbReference type="ARBA" id="ARBA00034303"/>
    </source>
</evidence>
<keyword evidence="2" id="KW-0812">Transmembrane</keyword>
<evidence type="ECO:0000313" key="8">
    <source>
        <dbReference type="Proteomes" id="UP000274131"/>
    </source>
</evidence>
<evidence type="ECO:0000256" key="4">
    <source>
        <dbReference type="ARBA" id="ARBA00023136"/>
    </source>
</evidence>
<dbReference type="InterPro" id="IPR029058">
    <property type="entry name" value="AB_hydrolase_fold"/>
</dbReference>
<organism evidence="9">
    <name type="scientific">Enterobius vermicularis</name>
    <name type="common">Human pinworm</name>
    <dbReference type="NCBI Taxonomy" id="51028"/>
    <lineage>
        <taxon>Eukaryota</taxon>
        <taxon>Metazoa</taxon>
        <taxon>Ecdysozoa</taxon>
        <taxon>Nematoda</taxon>
        <taxon>Chromadorea</taxon>
        <taxon>Rhabditida</taxon>
        <taxon>Spirurina</taxon>
        <taxon>Oxyuridomorpha</taxon>
        <taxon>Oxyuroidea</taxon>
        <taxon>Oxyuridae</taxon>
        <taxon>Enterobius</taxon>
    </lineage>
</organism>
<accession>A0A0N4UZH8</accession>
<evidence type="ECO:0000256" key="1">
    <source>
        <dbReference type="ARBA" id="ARBA00007387"/>
    </source>
</evidence>
<gene>
    <name evidence="7" type="ORF">EVEC_LOCUS2740</name>
</gene>
<proteinExistence type="inferred from homology"/>
<dbReference type="PANTHER" id="PTHR12265:SF30">
    <property type="entry name" value="TRANSMEMBRANE PROTEIN 53"/>
    <property type="match status" value="1"/>
</dbReference>